<organism evidence="1 2">
    <name type="scientific">Lactiplantibacillus plantarum</name>
    <name type="common">Lactobacillus plantarum</name>
    <dbReference type="NCBI Taxonomy" id="1590"/>
    <lineage>
        <taxon>Bacteria</taxon>
        <taxon>Bacillati</taxon>
        <taxon>Bacillota</taxon>
        <taxon>Bacilli</taxon>
        <taxon>Lactobacillales</taxon>
        <taxon>Lactobacillaceae</taxon>
        <taxon>Lactiplantibacillus</taxon>
    </lineage>
</organism>
<evidence type="ECO:0000313" key="2">
    <source>
        <dbReference type="Proteomes" id="UP000094892"/>
    </source>
</evidence>
<accession>A0A1E3KSF1</accession>
<dbReference type="Proteomes" id="UP000094892">
    <property type="component" value="Unassembled WGS sequence"/>
</dbReference>
<gene>
    <name evidence="1" type="ORF">LPJSA22_01138</name>
</gene>
<dbReference type="AlphaFoldDB" id="A0A1E3KSF1"/>
<dbReference type="EMBL" id="MCOL01000001">
    <property type="protein sequence ID" value="ODO61181.1"/>
    <property type="molecule type" value="Genomic_DNA"/>
</dbReference>
<evidence type="ECO:0000313" key="1">
    <source>
        <dbReference type="EMBL" id="ODO61181.1"/>
    </source>
</evidence>
<reference evidence="1 2" key="1">
    <citation type="submission" date="2016-08" db="EMBL/GenBank/DDBJ databases">
        <title>Genome sequencing of Lactobacillus plantarum JSA22, isolated from fermented soybean paste.</title>
        <authorList>
            <person name="Choi H.S."/>
        </authorList>
    </citation>
    <scope>NUCLEOTIDE SEQUENCE [LARGE SCALE GENOMIC DNA]</scope>
    <source>
        <strain evidence="1 2">JSA22</strain>
    </source>
</reference>
<dbReference type="PATRIC" id="fig|1590.142.peg.1142"/>
<dbReference type="RefSeq" id="WP_227158125.1">
    <property type="nucleotide sequence ID" value="NZ_CP044233.1"/>
</dbReference>
<name>A0A1E3KSF1_LACPN</name>
<protein>
    <submittedName>
        <fullName evidence="1">Uncharacterized protein</fullName>
    </submittedName>
</protein>
<proteinExistence type="predicted"/>
<comment type="caution">
    <text evidence="1">The sequence shown here is derived from an EMBL/GenBank/DDBJ whole genome shotgun (WGS) entry which is preliminary data.</text>
</comment>
<sequence>MNEKSDIVQVRVGKTVQAPTTLSTKSLQIKVGSNKSVIVYNHIKAIFWMI</sequence>